<dbReference type="NCBIfam" id="TIGR00756">
    <property type="entry name" value="PPR"/>
    <property type="match status" value="2"/>
</dbReference>
<protein>
    <recommendedName>
        <fullName evidence="2">Mitochondrial 15S rRNA processing factor CCM1</fullName>
    </recommendedName>
</protein>
<dbReference type="GO" id="GO:0003729">
    <property type="term" value="F:mRNA binding"/>
    <property type="evidence" value="ECO:0007669"/>
    <property type="project" value="TreeGrafter"/>
</dbReference>
<dbReference type="Gene3D" id="1.25.40.10">
    <property type="entry name" value="Tetratricopeptide repeat domain"/>
    <property type="match status" value="1"/>
</dbReference>
<proteinExistence type="predicted"/>
<dbReference type="EMBL" id="JABWAB010000009">
    <property type="protein sequence ID" value="KAF6045548.1"/>
    <property type="molecule type" value="Genomic_DNA"/>
</dbReference>
<dbReference type="InterPro" id="IPR011990">
    <property type="entry name" value="TPR-like_helical_dom_sf"/>
</dbReference>
<dbReference type="InterPro" id="IPR051114">
    <property type="entry name" value="Mito_RNA_Proc_CCM1"/>
</dbReference>
<sequence>MLRLTKLDTNQLITQSVAQSFKHPLGTRCHLYIPRTSSTLPHAHPPESYAKLEDQIEHQIELKRFLQKQKYQNHLEDRKCLRKLAKDELRSLRELAVEVSSKAKGVVPQETISDSTEQVYEAIQKPDLVSGSNETPPKYSFPPQINEKLGLASTYLTPTTDSSEFKPKWGLILNQLELSGGFRDLDTTTVQAFIKIIPPADLKKFLPRLHQMCLEAGIKLTPKIELFFFKALAAGGEVSSTEIQAMENFFDAFMNKNDQKIDYYETMVCGYVKNRNMKKVEKLLNTMQLRNVEISRSILSSILQGYVYYVGDHEKAWEIFNAMKFLSKKTQPNSRNYTDMIFSFVKSNRLEGALDLYQEMLDNNVPLNQNILASLARGCSKSKRFAIRSWEFIFRIYDQGWSPNLQTYESMLNVAAFEGALDLSRALLFKMIQGNSVTSKALLYLMISYSNYSSADSKKRTGIELSERGRLFKQKIMEGVDFAEKQNGFPFLPVTHIPNNDTVFAEASAIVSFLKEVKPWLLTPQLVTSYLSTCIRLGSMESFKSQYEGLTKLEVSGIPRSETVPVSSVGHLEINQYKIARDTPIYIVALKAAAKFKDYDFAKEILEERGKYRKSDAFQKMSRKAQHSTDFDFARALVECFKDLQMFKDALSVVLSSEDRFSWSWRELGGLVGAVLKVEDLQMAEEIKRVIRSSKNRR</sequence>
<organism evidence="4 5">
    <name type="scientific">Candida parapsilosis</name>
    <name type="common">Yeast</name>
    <dbReference type="NCBI Taxonomy" id="5480"/>
    <lineage>
        <taxon>Eukaryota</taxon>
        <taxon>Fungi</taxon>
        <taxon>Dikarya</taxon>
        <taxon>Ascomycota</taxon>
        <taxon>Saccharomycotina</taxon>
        <taxon>Pichiomycetes</taxon>
        <taxon>Debaryomycetaceae</taxon>
        <taxon>Candida/Lodderomyces clade</taxon>
        <taxon>Candida</taxon>
    </lineage>
</organism>
<evidence type="ECO:0000256" key="1">
    <source>
        <dbReference type="ARBA" id="ARBA00004173"/>
    </source>
</evidence>
<dbReference type="GO" id="GO:0007005">
    <property type="term" value="P:mitochondrion organization"/>
    <property type="evidence" value="ECO:0007669"/>
    <property type="project" value="TreeGrafter"/>
</dbReference>
<dbReference type="PANTHER" id="PTHR47934:SF28">
    <property type="entry name" value="OS04G0488500 PROTEIN"/>
    <property type="match status" value="1"/>
</dbReference>
<name>A0A8X7NIL3_CANPA</name>
<dbReference type="Proteomes" id="UP000590412">
    <property type="component" value="Unassembled WGS sequence"/>
</dbReference>
<dbReference type="GO" id="GO:0005739">
    <property type="term" value="C:mitochondrion"/>
    <property type="evidence" value="ECO:0007669"/>
    <property type="project" value="UniProtKB-SubCell"/>
</dbReference>
<dbReference type="PROSITE" id="PS51375">
    <property type="entry name" value="PPR"/>
    <property type="match status" value="1"/>
</dbReference>
<evidence type="ECO:0000256" key="3">
    <source>
        <dbReference type="PROSITE-ProRule" id="PRU00708"/>
    </source>
</evidence>
<gene>
    <name evidence="4" type="ORF">FOB60_005120</name>
</gene>
<dbReference type="PANTHER" id="PTHR47934">
    <property type="entry name" value="PENTATRICOPEPTIDE REPEAT-CONTAINING PROTEIN PET309, MITOCHONDRIAL"/>
    <property type="match status" value="1"/>
</dbReference>
<comment type="caution">
    <text evidence="4">The sequence shown here is derived from an EMBL/GenBank/DDBJ whole genome shotgun (WGS) entry which is preliminary data.</text>
</comment>
<reference evidence="4" key="1">
    <citation type="submission" date="2020-03" db="EMBL/GenBank/DDBJ databases">
        <title>FDA dAtabase for Regulatory Grade micrObial Sequences (FDA-ARGOS): Supporting development and validation of Infectious Disease Dx tests.</title>
        <authorList>
            <person name="Campos J."/>
            <person name="Goldberg B."/>
            <person name="Tallon L."/>
            <person name="Sadzewicz L."/>
            <person name="Vavikolanu K."/>
            <person name="Mehta A."/>
            <person name="Aluvathingal J."/>
            <person name="Nadendla S."/>
            <person name="Nandy P."/>
            <person name="Geyer C."/>
            <person name="Yan Y."/>
            <person name="Sichtig H."/>
        </authorList>
    </citation>
    <scope>NUCLEOTIDE SEQUENCE [LARGE SCALE GENOMIC DNA]</scope>
    <source>
        <strain evidence="4">FDAARGOS_652</strain>
    </source>
</reference>
<evidence type="ECO:0000256" key="2">
    <source>
        <dbReference type="ARBA" id="ARBA00044527"/>
    </source>
</evidence>
<evidence type="ECO:0000313" key="5">
    <source>
        <dbReference type="Proteomes" id="UP000590412"/>
    </source>
</evidence>
<dbReference type="AlphaFoldDB" id="A0A8X7NIL3"/>
<dbReference type="OrthoDB" id="185373at2759"/>
<comment type="subcellular location">
    <subcellularLocation>
        <location evidence="1">Mitochondrion</location>
    </subcellularLocation>
</comment>
<dbReference type="GO" id="GO:0006396">
    <property type="term" value="P:RNA processing"/>
    <property type="evidence" value="ECO:0007669"/>
    <property type="project" value="TreeGrafter"/>
</dbReference>
<evidence type="ECO:0000313" key="4">
    <source>
        <dbReference type="EMBL" id="KAF6045548.1"/>
    </source>
</evidence>
<feature type="repeat" description="PPR" evidence="3">
    <location>
        <begin position="333"/>
        <end position="367"/>
    </location>
</feature>
<dbReference type="Pfam" id="PF01535">
    <property type="entry name" value="PPR"/>
    <property type="match status" value="2"/>
</dbReference>
<dbReference type="InterPro" id="IPR002885">
    <property type="entry name" value="PPR_rpt"/>
</dbReference>
<accession>A0A8X7NIL3</accession>